<protein>
    <submittedName>
        <fullName evidence="2">Uncharacterized protein</fullName>
    </submittedName>
</protein>
<dbReference type="GO" id="GO:0005509">
    <property type="term" value="F:calcium ion binding"/>
    <property type="evidence" value="ECO:0007669"/>
    <property type="project" value="InterPro"/>
</dbReference>
<dbReference type="Gene3D" id="4.10.1080.10">
    <property type="entry name" value="TSP type-3 repeat"/>
    <property type="match status" value="1"/>
</dbReference>
<dbReference type="Gene3D" id="2.60.40.10">
    <property type="entry name" value="Immunoglobulins"/>
    <property type="match status" value="1"/>
</dbReference>
<feature type="compositionally biased region" description="Low complexity" evidence="1">
    <location>
        <begin position="860"/>
        <end position="878"/>
    </location>
</feature>
<sequence length="1277" mass="132720">MRPLSPPPINSQHRNMHSHRCKPWQGETMSRPSSFSRYLLAASTSLWLASPAAVAAPGDPDTTFGVGGLVLHTPGSQTLNITTTPDTVIELSDGKLLVAGYSENGQEVNGFADTDILLARYLPDGQLDTSFGHQGIVTNATSSALSQVTGMLELADGKLLVFGVHSEVSAYRKGMVVRYLPDGRLDTSFANGGVLTLDLGSLGDQVNAAIQQADGKIVIAGSGNNGAGTDFALARIHDNGSLDTSFGTNGVVITDAGNGEVAQALIEQNGKLVAVGSGGSGIIIMRYLADGSLDTTLDGDGIVDLDVGSGLDSGMSAFALSNGQLLVGGVTGNTTSSLLRFNDDGSLDQNYALLGIHNLSGQSGVVALRGLANGKIVALSRNSRTAQLNADGTLDTGFASNGETGTLSYMLEGKDIIELMDGRRVVIGRTSAGEIVMARSLSDGVLDDSFDGDSGSGDGIVINQPRRLGLFNIVRTVLSQPDGKTIAVGYANNNSDNDIILSRYLANGQLDNNFGNNGVSTLSGNGTNDIATHAIWQGDKILVAGKFGSFAVVARLNNDGSLDTSFGSNGIRQVTAPTSTTLSQLHLLDDGRILAAGEWKDNADSDFYAVMLSADGALDSSFGGTGTMRYPLSGQEYAKGAIAAGNQFMLFGRTRTSFSSSYVTVALRLNSNGSVDDTFGNNGRISLGSANISQVITDHNGKALIAGDINGDMHVMRLNADGSKDLNFGNYGAASIDINGLPSSSRSIVEQADGKIVLAGETNNGSASNFVMARLDTNGTPDASFADNGILEVDLKGQEQFMSVTEQTDGKLIAGGHANGQRQFALLRVEGLLDSDDDGTPDINDAFPNDPTETTDTDNDGTGNNSDAFIDNNAAAVDNDGDGLPDSWNPDCDISCQENSGLTLDPSLNDFDNDGLIDSEDNDNGSDNYPPTVIAPPAIRVDATGSTTEVFLELNGSASANDLVDGPLTAVPVGGNSTVELAPGRHQILWQATDAAGNTGSATQQVDIVPLVSFETESQMSGEGNVVTVTVTLNGNAPEYPVVIPLEVSDLSTATPGNDYSAIQATIVINEEDEPANQGSLTFTTTDDGVGEYDETVILDLVEDNGTDTLENAVIDDTLLRHTVTITELNVAPTLTSLTVSQGDDSYEMPAGTPTIYDRFREDGLVTLTANLTDPNPQDSHTFEWIINEVVQPETGATLLIDPELYANGEYLLSVTVTDNGNPPLSSEPLQGGVNLLNTPAPYGNNSGGGGGGGGGSLGGWLLLLAAIGGWCRSKLG</sequence>
<evidence type="ECO:0000313" key="3">
    <source>
        <dbReference type="Proteomes" id="UP000469421"/>
    </source>
</evidence>
<dbReference type="SUPFAM" id="SSF63829">
    <property type="entry name" value="Calcium-dependent phosphotriesterase"/>
    <property type="match status" value="1"/>
</dbReference>
<dbReference type="InterPro" id="IPR038081">
    <property type="entry name" value="CalX-like_sf"/>
</dbReference>
<accession>A0A6N7LPU1</accession>
<feature type="region of interest" description="Disordered" evidence="1">
    <location>
        <begin position="1"/>
        <end position="28"/>
    </location>
</feature>
<dbReference type="InterPro" id="IPR028974">
    <property type="entry name" value="TSP_type-3_rpt"/>
</dbReference>
<dbReference type="Gene3D" id="2.80.10.50">
    <property type="match status" value="5"/>
</dbReference>
<evidence type="ECO:0000256" key="1">
    <source>
        <dbReference type="SAM" id="MobiDB-lite"/>
    </source>
</evidence>
<proteinExistence type="predicted"/>
<feature type="region of interest" description="Disordered" evidence="1">
    <location>
        <begin position="835"/>
        <end position="935"/>
    </location>
</feature>
<gene>
    <name evidence="2" type="ORF">GFN93_03140</name>
</gene>
<feature type="compositionally biased region" description="Acidic residues" evidence="1">
    <location>
        <begin position="911"/>
        <end position="924"/>
    </location>
</feature>
<dbReference type="InterPro" id="IPR013783">
    <property type="entry name" value="Ig-like_fold"/>
</dbReference>
<organism evidence="2 3">
    <name type="scientific">Alcanivorax sediminis</name>
    <dbReference type="NCBI Taxonomy" id="2663008"/>
    <lineage>
        <taxon>Bacteria</taxon>
        <taxon>Pseudomonadati</taxon>
        <taxon>Pseudomonadota</taxon>
        <taxon>Gammaproteobacteria</taxon>
        <taxon>Oceanospirillales</taxon>
        <taxon>Alcanivoracaceae</taxon>
        <taxon>Alcanivorax</taxon>
    </lineage>
</organism>
<reference evidence="2 3" key="1">
    <citation type="submission" date="2019-10" db="EMBL/GenBank/DDBJ databases">
        <title>Alcanivorax sp.PA15-N-34 draft genome sequence.</title>
        <authorList>
            <person name="Liao X."/>
            <person name="Shao Z."/>
        </authorList>
    </citation>
    <scope>NUCLEOTIDE SEQUENCE [LARGE SCALE GENOMIC DNA]</scope>
    <source>
        <strain evidence="2 3">PA15-N-34</strain>
    </source>
</reference>
<dbReference type="NCBIfam" id="TIGR02608">
    <property type="entry name" value="delta_60_rpt"/>
    <property type="match status" value="12"/>
</dbReference>
<comment type="caution">
    <text evidence="2">The sequence shown here is derived from an EMBL/GenBank/DDBJ whole genome shotgun (WGS) entry which is preliminary data.</text>
</comment>
<dbReference type="AlphaFoldDB" id="A0A6N7LPU1"/>
<dbReference type="Proteomes" id="UP000469421">
    <property type="component" value="Unassembled WGS sequence"/>
</dbReference>
<evidence type="ECO:0000313" key="2">
    <source>
        <dbReference type="EMBL" id="MQX52227.1"/>
    </source>
</evidence>
<dbReference type="InterPro" id="IPR013431">
    <property type="entry name" value="Delta_60_rpt"/>
</dbReference>
<keyword evidence="3" id="KW-1185">Reference proteome</keyword>
<name>A0A6N7LPU1_9GAMM</name>
<dbReference type="Pfam" id="PF17164">
    <property type="entry name" value="DUF5122"/>
    <property type="match status" value="13"/>
</dbReference>
<dbReference type="EMBL" id="WIRE01000001">
    <property type="protein sequence ID" value="MQX52227.1"/>
    <property type="molecule type" value="Genomic_DNA"/>
</dbReference>
<dbReference type="Gene3D" id="2.60.40.2030">
    <property type="match status" value="1"/>
</dbReference>
<dbReference type="SUPFAM" id="SSF141072">
    <property type="entry name" value="CalX-like"/>
    <property type="match status" value="1"/>
</dbReference>